<dbReference type="eggNOG" id="ENOG5032S93">
    <property type="taxonomic scope" value="Bacteria"/>
</dbReference>
<gene>
    <name evidence="1" type="ordered locus">BFO_0629</name>
</gene>
<proteinExistence type="predicted"/>
<name>G8UME6_TANFA</name>
<dbReference type="HOGENOM" id="CLU_3141622_0_0_10"/>
<dbReference type="STRING" id="203275.BFO_0629"/>
<sequence length="49" mass="5682">MSDVDYLVIAVRNIYRKNQDFEKVISFFNTLYASGRLILPLKGILIIGY</sequence>
<accession>G8UME6</accession>
<reference evidence="2" key="1">
    <citation type="submission" date="2011-12" db="EMBL/GenBank/DDBJ databases">
        <title>Complete sequence of Tannerella forsythia ATCC 43037.</title>
        <authorList>
            <person name="Dewhirst F."/>
            <person name="Tanner A."/>
            <person name="Izard J."/>
            <person name="Brinkac L."/>
            <person name="Durkin A.S."/>
            <person name="Hostetler J."/>
            <person name="Shetty J."/>
            <person name="Torralba M."/>
            <person name="Gill S."/>
            <person name="Nelson K."/>
        </authorList>
    </citation>
    <scope>NUCLEOTIDE SEQUENCE [LARGE SCALE GENOMIC DNA]</scope>
    <source>
        <strain evidence="2">ATCC 43037 / JCM 10827 / CCUG 33226 / KCTC 5666 / FDC 338</strain>
    </source>
</reference>
<protein>
    <submittedName>
        <fullName evidence="1">Uncharacterized protein</fullName>
    </submittedName>
</protein>
<organism evidence="1 2">
    <name type="scientific">Tannerella forsythia (strain ATCC 43037 / JCM 10827 / CCUG 21028 A / KCTC 5666 / FDC 338)</name>
    <name type="common">Bacteroides forsythus</name>
    <dbReference type="NCBI Taxonomy" id="203275"/>
    <lineage>
        <taxon>Bacteria</taxon>
        <taxon>Pseudomonadati</taxon>
        <taxon>Bacteroidota</taxon>
        <taxon>Bacteroidia</taxon>
        <taxon>Bacteroidales</taxon>
        <taxon>Tannerellaceae</taxon>
        <taxon>Tannerella</taxon>
    </lineage>
</organism>
<dbReference type="Proteomes" id="UP000005436">
    <property type="component" value="Chromosome"/>
</dbReference>
<dbReference type="KEGG" id="tfo:BFO_0629"/>
<evidence type="ECO:0000313" key="2">
    <source>
        <dbReference type="Proteomes" id="UP000005436"/>
    </source>
</evidence>
<evidence type="ECO:0000313" key="1">
    <source>
        <dbReference type="EMBL" id="AEW21273.1"/>
    </source>
</evidence>
<dbReference type="EMBL" id="CP003191">
    <property type="protein sequence ID" value="AEW21273.1"/>
    <property type="molecule type" value="Genomic_DNA"/>
</dbReference>
<keyword evidence="2" id="KW-1185">Reference proteome</keyword>
<dbReference type="AlphaFoldDB" id="G8UME6"/>